<dbReference type="Pfam" id="PF00622">
    <property type="entry name" value="SPRY"/>
    <property type="match status" value="1"/>
</dbReference>
<reference evidence="11" key="1">
    <citation type="submission" date="2011-12" db="EMBL/GenBank/DDBJ databases">
        <title>The Draft Genome of Lepisosteus oculatus.</title>
        <authorList>
            <consortium name="The Broad Institute Genome Assembly &amp; Analysis Group"/>
            <consortium name="Computational R&amp;D Group"/>
            <consortium name="and Sequencing Platform"/>
            <person name="Di Palma F."/>
            <person name="Alfoldi J."/>
            <person name="Johnson J."/>
            <person name="Berlin A."/>
            <person name="Gnerre S."/>
            <person name="Jaffe D."/>
            <person name="MacCallum I."/>
            <person name="Young S."/>
            <person name="Walker B.J."/>
            <person name="Lander E.S."/>
            <person name="Lindblad-Toh K."/>
        </authorList>
    </citation>
    <scope>NUCLEOTIDE SEQUENCE [LARGE SCALE GENOMIC DNA]</scope>
</reference>
<dbReference type="CDD" id="cd19756">
    <property type="entry name" value="Bbox2"/>
    <property type="match status" value="1"/>
</dbReference>
<dbReference type="SMART" id="SM00336">
    <property type="entry name" value="BBOX"/>
    <property type="match status" value="2"/>
</dbReference>
<dbReference type="EMBL" id="AHAT01017298">
    <property type="status" value="NOT_ANNOTATED_CDS"/>
    <property type="molecule type" value="Genomic_DNA"/>
</dbReference>
<name>W5N2V4_LEPOC</name>
<keyword evidence="5" id="KW-0391">Immunity</keyword>
<dbReference type="eggNOG" id="KOG2177">
    <property type="taxonomic scope" value="Eukaryota"/>
</dbReference>
<dbReference type="Pfam" id="PF00643">
    <property type="entry name" value="zf-B_box"/>
    <property type="match status" value="1"/>
</dbReference>
<dbReference type="PANTHER" id="PTHR25465:SF11">
    <property type="entry name" value="TRIPARTITE MOTIF CONTAINING 14"/>
    <property type="match status" value="1"/>
</dbReference>
<feature type="domain" description="RING-type" evidence="7">
    <location>
        <begin position="14"/>
        <end position="58"/>
    </location>
</feature>
<evidence type="ECO:0000259" key="9">
    <source>
        <dbReference type="PROSITE" id="PS50188"/>
    </source>
</evidence>
<dbReference type="PRINTS" id="PR01407">
    <property type="entry name" value="BUTYPHLNCDUF"/>
</dbReference>
<evidence type="ECO:0000259" key="7">
    <source>
        <dbReference type="PROSITE" id="PS50089"/>
    </source>
</evidence>
<dbReference type="EMBL" id="AHAT01017299">
    <property type="status" value="NOT_ANNOTATED_CDS"/>
    <property type="molecule type" value="Genomic_DNA"/>
</dbReference>
<dbReference type="GO" id="GO:0045087">
    <property type="term" value="P:innate immune response"/>
    <property type="evidence" value="ECO:0000318"/>
    <property type="project" value="GO_Central"/>
</dbReference>
<dbReference type="InterPro" id="IPR003879">
    <property type="entry name" value="Butyrophylin_SPRY"/>
</dbReference>
<dbReference type="GO" id="GO:0061630">
    <property type="term" value="F:ubiquitin protein ligase activity"/>
    <property type="evidence" value="ECO:0000318"/>
    <property type="project" value="GO_Central"/>
</dbReference>
<dbReference type="Proteomes" id="UP000018468">
    <property type="component" value="Linkage group LG5"/>
</dbReference>
<dbReference type="InParanoid" id="W5N2V4"/>
<dbReference type="Pfam" id="PF13765">
    <property type="entry name" value="PRY"/>
    <property type="match status" value="1"/>
</dbReference>
<dbReference type="HOGENOM" id="CLU_013137_0_1_1"/>
<keyword evidence="2" id="KW-0479">Metal-binding</keyword>
<dbReference type="PANTHER" id="PTHR25465">
    <property type="entry name" value="B-BOX DOMAIN CONTAINING"/>
    <property type="match status" value="1"/>
</dbReference>
<dbReference type="InterPro" id="IPR051051">
    <property type="entry name" value="E3_ubiq-ligase_TRIM/RNF"/>
</dbReference>
<dbReference type="InterPro" id="IPR017907">
    <property type="entry name" value="Znf_RING_CS"/>
</dbReference>
<dbReference type="SMART" id="SM00449">
    <property type="entry name" value="SPRY"/>
    <property type="match status" value="1"/>
</dbReference>
<dbReference type="GO" id="GO:0005737">
    <property type="term" value="C:cytoplasm"/>
    <property type="evidence" value="ECO:0000318"/>
    <property type="project" value="GO_Central"/>
</dbReference>
<dbReference type="Bgee" id="ENSLOCG00000012149">
    <property type="expression patterns" value="Expressed in embryo and 13 other cell types or tissues"/>
</dbReference>
<dbReference type="InterPro" id="IPR013083">
    <property type="entry name" value="Znf_RING/FYVE/PHD"/>
</dbReference>
<dbReference type="InterPro" id="IPR006574">
    <property type="entry name" value="PRY"/>
</dbReference>
<dbReference type="EMBL" id="AHAT01017300">
    <property type="status" value="NOT_ANNOTATED_CDS"/>
    <property type="molecule type" value="Genomic_DNA"/>
</dbReference>
<evidence type="ECO:0000313" key="10">
    <source>
        <dbReference type="Ensembl" id="ENSLOCP00000014963.1"/>
    </source>
</evidence>
<dbReference type="InterPro" id="IPR001870">
    <property type="entry name" value="B30.2/SPRY"/>
</dbReference>
<dbReference type="SUPFAM" id="SSF57850">
    <property type="entry name" value="RING/U-box"/>
    <property type="match status" value="1"/>
</dbReference>
<dbReference type="InterPro" id="IPR003877">
    <property type="entry name" value="SPRY_dom"/>
</dbReference>
<dbReference type="Gene3D" id="3.30.160.60">
    <property type="entry name" value="Classic Zinc Finger"/>
    <property type="match status" value="1"/>
</dbReference>
<keyword evidence="11" id="KW-1185">Reference proteome</keyword>
<dbReference type="Ensembl" id="ENSLOCT00000014992.1">
    <property type="protein sequence ID" value="ENSLOCP00000014963.1"/>
    <property type="gene ID" value="ENSLOCG00000012149.1"/>
</dbReference>
<dbReference type="Gene3D" id="2.60.120.920">
    <property type="match status" value="1"/>
</dbReference>
<dbReference type="GO" id="GO:0008270">
    <property type="term" value="F:zinc ion binding"/>
    <property type="evidence" value="ECO:0007669"/>
    <property type="project" value="UniProtKB-KW"/>
</dbReference>
<evidence type="ECO:0000256" key="4">
    <source>
        <dbReference type="ARBA" id="ARBA00022833"/>
    </source>
</evidence>
<keyword evidence="4" id="KW-0862">Zinc</keyword>
<dbReference type="SUPFAM" id="SSF57845">
    <property type="entry name" value="B-box zinc-binding domain"/>
    <property type="match status" value="1"/>
</dbReference>
<dbReference type="Pfam" id="PF15227">
    <property type="entry name" value="zf-C3HC4_4"/>
    <property type="match status" value="1"/>
</dbReference>
<evidence type="ECO:0000256" key="3">
    <source>
        <dbReference type="ARBA" id="ARBA00022771"/>
    </source>
</evidence>
<sequence length="541" mass="61634">MASNTDVQNKDLKCPVCLDFYTDPVQLACGHNFCQTCIRTVWDCDISETGPFFCPECQFFGMSEILEINMRLQKEVQEFGTRNPAVRDLPPAAPIIPCDHCIDANLVAVKTCLTCDASLCAAHLELHLNKAAFLGHTIIKVTGNPFSLKCAEHREELKLYCQEDGISVCSLCVVIGSHKNHRVVTSQEACTEMKKIMEENINKLMEMCQLAEETMRGMDSLFSEVSQRATSIKERICGKYRRLKMLIEEDEDLIMRILESEERYSLKWLLSKKEALECQRHEMDAIVNTSTSLIQEEDGLAFLQHVKTHGLGKTPVLPLCCTEKDQVEMAKFKTTEKLVEKLFMVVSCHLPRMWSNFRDVTFNPDTAHTKLEVSHDKLEVCWSKLPFPQGENSERFDSQYSVLAENKLSDGQHYWEVIVQEKPYWLIGVAYGSIPRKGGKGFNSTNLGMNKVSWCIYHSNGQYLACHDSQETPVPFQERVEKLGISVDFSNQVLSFYNADTLSLLHSFSVQYLEAVYPVFNPCIDINNKNCQPLILFHLKD</sequence>
<accession>W5N2V4</accession>
<feature type="domain" description="B box-type" evidence="8">
    <location>
        <begin position="150"/>
        <end position="186"/>
    </location>
</feature>
<dbReference type="Gene3D" id="4.10.830.40">
    <property type="match status" value="1"/>
</dbReference>
<dbReference type="PROSITE" id="PS50089">
    <property type="entry name" value="ZF_RING_2"/>
    <property type="match status" value="1"/>
</dbReference>
<dbReference type="SMART" id="SM00589">
    <property type="entry name" value="PRY"/>
    <property type="match status" value="1"/>
</dbReference>
<dbReference type="InterPro" id="IPR000315">
    <property type="entry name" value="Znf_B-box"/>
</dbReference>
<evidence type="ECO:0000313" key="11">
    <source>
        <dbReference type="Proteomes" id="UP000018468"/>
    </source>
</evidence>
<keyword evidence="1" id="KW-0399">Innate immunity</keyword>
<evidence type="ECO:0000256" key="1">
    <source>
        <dbReference type="ARBA" id="ARBA00022588"/>
    </source>
</evidence>
<reference evidence="10" key="3">
    <citation type="submission" date="2025-09" db="UniProtKB">
        <authorList>
            <consortium name="Ensembl"/>
        </authorList>
    </citation>
    <scope>IDENTIFICATION</scope>
</reference>
<evidence type="ECO:0000256" key="6">
    <source>
        <dbReference type="PROSITE-ProRule" id="PRU00024"/>
    </source>
</evidence>
<dbReference type="STRING" id="7918.ENSLOCP00000014963"/>
<organism evidence="10 11">
    <name type="scientific">Lepisosteus oculatus</name>
    <name type="common">Spotted gar</name>
    <dbReference type="NCBI Taxonomy" id="7918"/>
    <lineage>
        <taxon>Eukaryota</taxon>
        <taxon>Metazoa</taxon>
        <taxon>Chordata</taxon>
        <taxon>Craniata</taxon>
        <taxon>Vertebrata</taxon>
        <taxon>Euteleostomi</taxon>
        <taxon>Actinopterygii</taxon>
        <taxon>Neopterygii</taxon>
        <taxon>Holostei</taxon>
        <taxon>Semionotiformes</taxon>
        <taxon>Lepisosteidae</taxon>
        <taxon>Lepisosteus</taxon>
    </lineage>
</organism>
<dbReference type="PROSITE" id="PS50119">
    <property type="entry name" value="ZF_BBOX"/>
    <property type="match status" value="1"/>
</dbReference>
<dbReference type="OMA" id="VNNTSWC"/>
<evidence type="ECO:0000259" key="8">
    <source>
        <dbReference type="PROSITE" id="PS50119"/>
    </source>
</evidence>
<reference evidence="10" key="2">
    <citation type="submission" date="2025-08" db="UniProtKB">
        <authorList>
            <consortium name="Ensembl"/>
        </authorList>
    </citation>
    <scope>IDENTIFICATION</scope>
</reference>
<evidence type="ECO:0000256" key="5">
    <source>
        <dbReference type="ARBA" id="ARBA00022859"/>
    </source>
</evidence>
<protein>
    <submittedName>
        <fullName evidence="10">Uncharacterized protein</fullName>
    </submittedName>
</protein>
<dbReference type="PROSITE" id="PS00518">
    <property type="entry name" value="ZF_RING_1"/>
    <property type="match status" value="1"/>
</dbReference>
<dbReference type="InterPro" id="IPR043136">
    <property type="entry name" value="B30.2/SPRY_sf"/>
</dbReference>
<dbReference type="SUPFAM" id="SSF49899">
    <property type="entry name" value="Concanavalin A-like lectins/glucanases"/>
    <property type="match status" value="1"/>
</dbReference>
<dbReference type="GeneTree" id="ENSGT00940000167706"/>
<dbReference type="SMART" id="SM00184">
    <property type="entry name" value="RING"/>
    <property type="match status" value="1"/>
</dbReference>
<feature type="domain" description="B30.2/SPRY" evidence="9">
    <location>
        <begin position="340"/>
        <end position="541"/>
    </location>
</feature>
<keyword evidence="3 6" id="KW-0863">Zinc-finger</keyword>
<dbReference type="Gene3D" id="3.30.40.10">
    <property type="entry name" value="Zinc/RING finger domain, C3HC4 (zinc finger)"/>
    <property type="match status" value="1"/>
</dbReference>
<dbReference type="AlphaFoldDB" id="W5N2V4"/>
<dbReference type="InterPro" id="IPR013320">
    <property type="entry name" value="ConA-like_dom_sf"/>
</dbReference>
<dbReference type="InterPro" id="IPR001841">
    <property type="entry name" value="Znf_RING"/>
</dbReference>
<evidence type="ECO:0000256" key="2">
    <source>
        <dbReference type="ARBA" id="ARBA00022723"/>
    </source>
</evidence>
<proteinExistence type="predicted"/>
<dbReference type="PROSITE" id="PS50188">
    <property type="entry name" value="B302_SPRY"/>
    <property type="match status" value="1"/>
</dbReference>